<sequence>MASDLGRSTASGRRMSALTISKHEKTLPGHATADIHVRHRINGDFVTLANPTVCNPHTPVVAETLNGHATADIHVRHRINGDFVTLANPTVCNPHTPVVAEFKPVIVSGLDLHDILVVANSADAITGVSTTASDFDLKIVIAAGTVAVLLAMFPCS</sequence>
<dbReference type="Gramene" id="BGIOSGA000710-TA">
    <property type="protein sequence ID" value="BGIOSGA000710-PA"/>
    <property type="gene ID" value="BGIOSGA000710"/>
</dbReference>
<dbReference type="OMA" id="FAPTVCN"/>
<protein>
    <submittedName>
        <fullName evidence="1">Uncharacterized protein</fullName>
    </submittedName>
</protein>
<dbReference type="HOGENOM" id="CLU_142531_0_0_1"/>
<accession>A2WVP4</accession>
<name>A2WVP4_ORYSI</name>
<reference evidence="1 2" key="1">
    <citation type="journal article" date="2005" name="PLoS Biol.">
        <title>The genomes of Oryza sativa: a history of duplications.</title>
        <authorList>
            <person name="Yu J."/>
            <person name="Wang J."/>
            <person name="Lin W."/>
            <person name="Li S."/>
            <person name="Li H."/>
            <person name="Zhou J."/>
            <person name="Ni P."/>
            <person name="Dong W."/>
            <person name="Hu S."/>
            <person name="Zeng C."/>
            <person name="Zhang J."/>
            <person name="Zhang Y."/>
            <person name="Li R."/>
            <person name="Xu Z."/>
            <person name="Li S."/>
            <person name="Li X."/>
            <person name="Zheng H."/>
            <person name="Cong L."/>
            <person name="Lin L."/>
            <person name="Yin J."/>
            <person name="Geng J."/>
            <person name="Li G."/>
            <person name="Shi J."/>
            <person name="Liu J."/>
            <person name="Lv H."/>
            <person name="Li J."/>
            <person name="Wang J."/>
            <person name="Deng Y."/>
            <person name="Ran L."/>
            <person name="Shi X."/>
            <person name="Wang X."/>
            <person name="Wu Q."/>
            <person name="Li C."/>
            <person name="Ren X."/>
            <person name="Wang J."/>
            <person name="Wang X."/>
            <person name="Li D."/>
            <person name="Liu D."/>
            <person name="Zhang X."/>
            <person name="Ji Z."/>
            <person name="Zhao W."/>
            <person name="Sun Y."/>
            <person name="Zhang Z."/>
            <person name="Bao J."/>
            <person name="Han Y."/>
            <person name="Dong L."/>
            <person name="Ji J."/>
            <person name="Chen P."/>
            <person name="Wu S."/>
            <person name="Liu J."/>
            <person name="Xiao Y."/>
            <person name="Bu D."/>
            <person name="Tan J."/>
            <person name="Yang L."/>
            <person name="Ye C."/>
            <person name="Zhang J."/>
            <person name="Xu J."/>
            <person name="Zhou Y."/>
            <person name="Yu Y."/>
            <person name="Zhang B."/>
            <person name="Zhuang S."/>
            <person name="Wei H."/>
            <person name="Liu B."/>
            <person name="Lei M."/>
            <person name="Yu H."/>
            <person name="Li Y."/>
            <person name="Xu H."/>
            <person name="Wei S."/>
            <person name="He X."/>
            <person name="Fang L."/>
            <person name="Zhang Z."/>
            <person name="Zhang Y."/>
            <person name="Huang X."/>
            <person name="Su Z."/>
            <person name="Tong W."/>
            <person name="Li J."/>
            <person name="Tong Z."/>
            <person name="Li S."/>
            <person name="Ye J."/>
            <person name="Wang L."/>
            <person name="Fang L."/>
            <person name="Lei T."/>
            <person name="Chen C."/>
            <person name="Chen H."/>
            <person name="Xu Z."/>
            <person name="Li H."/>
            <person name="Huang H."/>
            <person name="Zhang F."/>
            <person name="Xu H."/>
            <person name="Li N."/>
            <person name="Zhao C."/>
            <person name="Li S."/>
            <person name="Dong L."/>
            <person name="Huang Y."/>
            <person name="Li L."/>
            <person name="Xi Y."/>
            <person name="Qi Q."/>
            <person name="Li W."/>
            <person name="Zhang B."/>
            <person name="Hu W."/>
            <person name="Zhang Y."/>
            <person name="Tian X."/>
            <person name="Jiao Y."/>
            <person name="Liang X."/>
            <person name="Jin J."/>
            <person name="Gao L."/>
            <person name="Zheng W."/>
            <person name="Hao B."/>
            <person name="Liu S."/>
            <person name="Wang W."/>
            <person name="Yuan L."/>
            <person name="Cao M."/>
            <person name="McDermott J."/>
            <person name="Samudrala R."/>
            <person name="Wang J."/>
            <person name="Wong G.K."/>
            <person name="Yang H."/>
        </authorList>
    </citation>
    <scope>NUCLEOTIDE SEQUENCE [LARGE SCALE GENOMIC DNA]</scope>
    <source>
        <strain evidence="2">cv. 93-11</strain>
    </source>
</reference>
<dbReference type="Proteomes" id="UP000007015">
    <property type="component" value="Chromosome 1"/>
</dbReference>
<keyword evidence="2" id="KW-1185">Reference proteome</keyword>
<evidence type="ECO:0000313" key="1">
    <source>
        <dbReference type="EMBL" id="EAY76040.1"/>
    </source>
</evidence>
<proteinExistence type="predicted"/>
<gene>
    <name evidence="1" type="ORF">OsI_03968</name>
</gene>
<dbReference type="EMBL" id="CM000126">
    <property type="protein sequence ID" value="EAY76040.1"/>
    <property type="molecule type" value="Genomic_DNA"/>
</dbReference>
<dbReference type="AlphaFoldDB" id="A2WVP4"/>
<evidence type="ECO:0000313" key="2">
    <source>
        <dbReference type="Proteomes" id="UP000007015"/>
    </source>
</evidence>
<organism evidence="1 2">
    <name type="scientific">Oryza sativa subsp. indica</name>
    <name type="common">Rice</name>
    <dbReference type="NCBI Taxonomy" id="39946"/>
    <lineage>
        <taxon>Eukaryota</taxon>
        <taxon>Viridiplantae</taxon>
        <taxon>Streptophyta</taxon>
        <taxon>Embryophyta</taxon>
        <taxon>Tracheophyta</taxon>
        <taxon>Spermatophyta</taxon>
        <taxon>Magnoliopsida</taxon>
        <taxon>Liliopsida</taxon>
        <taxon>Poales</taxon>
        <taxon>Poaceae</taxon>
        <taxon>BOP clade</taxon>
        <taxon>Oryzoideae</taxon>
        <taxon>Oryzeae</taxon>
        <taxon>Oryzinae</taxon>
        <taxon>Oryza</taxon>
        <taxon>Oryza sativa</taxon>
    </lineage>
</organism>